<dbReference type="Pfam" id="PF01547">
    <property type="entry name" value="SBP_bac_1"/>
    <property type="match status" value="1"/>
</dbReference>
<dbReference type="PANTHER" id="PTHR43649">
    <property type="entry name" value="ARABINOSE-BINDING PROTEIN-RELATED"/>
    <property type="match status" value="1"/>
</dbReference>
<protein>
    <submittedName>
        <fullName evidence="3">ABC transporter substrate-binding protein</fullName>
    </submittedName>
</protein>
<dbReference type="PANTHER" id="PTHR43649:SF29">
    <property type="entry name" value="OSMOPROTECTIVE COMPOUNDS-BINDING PROTEIN GGTB"/>
    <property type="match status" value="1"/>
</dbReference>
<name>A0A920CBP9_9BACL</name>
<dbReference type="RefSeq" id="WP_236575419.1">
    <property type="nucleotide sequence ID" value="NZ_BORQ01000004.1"/>
</dbReference>
<organism evidence="3 4">
    <name type="scientific">Paenibacillus albilobatus</name>
    <dbReference type="NCBI Taxonomy" id="2716884"/>
    <lineage>
        <taxon>Bacteria</taxon>
        <taxon>Bacillati</taxon>
        <taxon>Bacillota</taxon>
        <taxon>Bacilli</taxon>
        <taxon>Bacillales</taxon>
        <taxon>Paenibacillaceae</taxon>
        <taxon>Paenibacillus</taxon>
    </lineage>
</organism>
<keyword evidence="4" id="KW-1185">Reference proteome</keyword>
<dbReference type="InterPro" id="IPR050490">
    <property type="entry name" value="Bact_solute-bd_prot1"/>
</dbReference>
<dbReference type="Proteomes" id="UP000679779">
    <property type="component" value="Unassembled WGS sequence"/>
</dbReference>
<dbReference type="SUPFAM" id="SSF53850">
    <property type="entry name" value="Periplasmic binding protein-like II"/>
    <property type="match status" value="1"/>
</dbReference>
<evidence type="ECO:0000256" key="2">
    <source>
        <dbReference type="ARBA" id="ARBA00022448"/>
    </source>
</evidence>
<comment type="caution">
    <text evidence="3">The sequence shown here is derived from an EMBL/GenBank/DDBJ whole genome shotgun (WGS) entry which is preliminary data.</text>
</comment>
<proteinExistence type="inferred from homology"/>
<dbReference type="AlphaFoldDB" id="A0A920CBP9"/>
<comment type="similarity">
    <text evidence="1">Belongs to the bacterial solute-binding protein 1 family.</text>
</comment>
<accession>A0A920CBP9</accession>
<dbReference type="InterPro" id="IPR006059">
    <property type="entry name" value="SBP"/>
</dbReference>
<keyword evidence="2" id="KW-0813">Transport</keyword>
<dbReference type="EMBL" id="BORQ01000004">
    <property type="protein sequence ID" value="GIO32113.1"/>
    <property type="molecule type" value="Genomic_DNA"/>
</dbReference>
<evidence type="ECO:0000256" key="1">
    <source>
        <dbReference type="ARBA" id="ARBA00008520"/>
    </source>
</evidence>
<gene>
    <name evidence="3" type="ORF">J2TS6_32540</name>
</gene>
<sequence length="453" mass="51175">MKRVRLKKWLNWSWALLYAAVLTVTVTLVARSNHGGIEEETAEKTTLTFRHFWIAEHDRPMLNIFEDVVRQYESSHPNVKVNFEGMDQTIHREQKLKSEMVTGTPPDMFVLFGGAEIEPYIRSNRLMDLTEFVKNNHLEKEFKDLKLWTYNQRIYGLPIEGNAEPLYVNTEIFNKLGLALPETLTQLNEAVKVLKENGYIPFALGNEDRWPAAVFAHYLMDRFSGPNQIDGIVQGEAGAVFDNGGYLKAFEQLAEWGKEGAFGPSPNSLSTEEAIDLFTHGKAAMYLNGNWDITLFHNEKAPPEFQDKVGVLPFPALHPGGERSIAGGYTFGISLSSNLTAAQQKAALELMQSFYSEDVQKRIVYEGLRIPSMRIDFDARQTGPVFTQVTGLMEQPARTFAPYDNILSPEVKWSFLAVVEEAINGQTAPGDALVRLDDSLRQYWNLRRSSAAK</sequence>
<evidence type="ECO:0000313" key="4">
    <source>
        <dbReference type="Proteomes" id="UP000679779"/>
    </source>
</evidence>
<dbReference type="Gene3D" id="3.40.190.10">
    <property type="entry name" value="Periplasmic binding protein-like II"/>
    <property type="match status" value="2"/>
</dbReference>
<reference evidence="3" key="1">
    <citation type="submission" date="2021-03" db="EMBL/GenBank/DDBJ databases">
        <title>Antimicrobial resistance genes in bacteria isolated from Japanese honey, and their potential for conferring macrolide and lincosamide resistance in the American foulbrood pathogen Paenibacillus larvae.</title>
        <authorList>
            <person name="Okamoto M."/>
            <person name="Kumagai M."/>
            <person name="Kanamori H."/>
            <person name="Takamatsu D."/>
        </authorList>
    </citation>
    <scope>NUCLEOTIDE SEQUENCE</scope>
    <source>
        <strain evidence="3">J2TS6</strain>
    </source>
</reference>
<evidence type="ECO:0000313" key="3">
    <source>
        <dbReference type="EMBL" id="GIO32113.1"/>
    </source>
</evidence>